<evidence type="ECO:0000313" key="4">
    <source>
        <dbReference type="EMBL" id="UNV86045.1"/>
    </source>
</evidence>
<evidence type="ECO:0008006" key="7">
    <source>
        <dbReference type="Google" id="ProtNLM"/>
    </source>
</evidence>
<keyword evidence="2" id="KW-0732">Signal</keyword>
<accession>A0AA36XKH0</accession>
<organism evidence="3 5">
    <name type="scientific">Neisseria macacae ATCC 33926</name>
    <dbReference type="NCBI Taxonomy" id="997348"/>
    <lineage>
        <taxon>Bacteria</taxon>
        <taxon>Pseudomonadati</taxon>
        <taxon>Pseudomonadota</taxon>
        <taxon>Betaproteobacteria</taxon>
        <taxon>Neisseriales</taxon>
        <taxon>Neisseriaceae</taxon>
        <taxon>Neisseria</taxon>
    </lineage>
</organism>
<feature type="signal peptide" evidence="2">
    <location>
        <begin position="1"/>
        <end position="27"/>
    </location>
</feature>
<evidence type="ECO:0000256" key="2">
    <source>
        <dbReference type="SAM" id="SignalP"/>
    </source>
</evidence>
<keyword evidence="6" id="KW-1185">Reference proteome</keyword>
<dbReference type="Proteomes" id="UP000829455">
    <property type="component" value="Chromosome"/>
</dbReference>
<dbReference type="PROSITE" id="PS51257">
    <property type="entry name" value="PROKAR_LIPOPROTEIN"/>
    <property type="match status" value="1"/>
</dbReference>
<evidence type="ECO:0000313" key="6">
    <source>
        <dbReference type="Proteomes" id="UP000829455"/>
    </source>
</evidence>
<evidence type="ECO:0000313" key="5">
    <source>
        <dbReference type="Proteomes" id="UP000004982"/>
    </source>
</evidence>
<dbReference type="EMBL" id="AFQE01000072">
    <property type="protein sequence ID" value="EGQ76894.1"/>
    <property type="molecule type" value="Genomic_DNA"/>
</dbReference>
<reference evidence="3 5" key="1">
    <citation type="submission" date="2011-05" db="EMBL/GenBank/DDBJ databases">
        <authorList>
            <person name="Muzny D."/>
            <person name="Qin X."/>
            <person name="Deng J."/>
            <person name="Jiang H."/>
            <person name="Liu Y."/>
            <person name="Qu J."/>
            <person name="Song X.-Z."/>
            <person name="Zhang L."/>
            <person name="Thornton R."/>
            <person name="Coyle M."/>
            <person name="Francisco L."/>
            <person name="Jackson L."/>
            <person name="Javaid M."/>
            <person name="Korchina V."/>
            <person name="Kovar C."/>
            <person name="Mata R."/>
            <person name="Mathew T."/>
            <person name="Ngo R."/>
            <person name="Nguyen L."/>
            <person name="Nguyen N."/>
            <person name="Okwuonu G."/>
            <person name="Ongeri F."/>
            <person name="Pham C."/>
            <person name="Simmons D."/>
            <person name="Wilczek-Boney K."/>
            <person name="Hale W."/>
            <person name="Jakkamsetti A."/>
            <person name="Pham P."/>
            <person name="Ruth R."/>
            <person name="San Lucas F."/>
            <person name="Warren J."/>
            <person name="Zhang J."/>
            <person name="Zhao Z."/>
            <person name="Zhou C."/>
            <person name="Zhu D."/>
            <person name="Lee S."/>
            <person name="Bess C."/>
            <person name="Blankenburg K."/>
            <person name="Forbes L."/>
            <person name="Fu Q."/>
            <person name="Gubbala S."/>
            <person name="Hirani K."/>
            <person name="Jayaseelan J.C."/>
            <person name="Lara F."/>
            <person name="Munidasa M."/>
            <person name="Palculict T."/>
            <person name="Patil S."/>
            <person name="Pu L.-L."/>
            <person name="Saada N."/>
            <person name="Tang L."/>
            <person name="Weissenberger G."/>
            <person name="Zhu Y."/>
            <person name="Hemphill L."/>
            <person name="Shang Y."/>
            <person name="Youmans B."/>
            <person name="Ayvaz T."/>
            <person name="Ross M."/>
            <person name="Santibanez J."/>
            <person name="Aqrawi P."/>
            <person name="Gross S."/>
            <person name="Joshi V."/>
            <person name="Fowler G."/>
            <person name="Nazareth L."/>
            <person name="Reid J."/>
            <person name="Worley K."/>
            <person name="Petrosino J."/>
            <person name="Highlander S."/>
            <person name="Gibbs R."/>
        </authorList>
    </citation>
    <scope>NUCLEOTIDE SEQUENCE [LARGE SCALE GENOMIC DNA]</scope>
    <source>
        <strain evidence="3 5">ATCC 33926</strain>
    </source>
</reference>
<feature type="region of interest" description="Disordered" evidence="1">
    <location>
        <begin position="227"/>
        <end position="247"/>
    </location>
</feature>
<protein>
    <recommendedName>
        <fullName evidence="7">Outer membrane lipoprotein</fullName>
    </recommendedName>
</protein>
<dbReference type="AlphaFoldDB" id="A0AA36XKH0"/>
<proteinExistence type="predicted"/>
<dbReference type="RefSeq" id="WP_003778320.1">
    <property type="nucleotide sequence ID" value="NZ_CP094241.1"/>
</dbReference>
<feature type="chain" id="PRO_5041323700" description="Outer membrane lipoprotein" evidence="2">
    <location>
        <begin position="28"/>
        <end position="247"/>
    </location>
</feature>
<evidence type="ECO:0000256" key="1">
    <source>
        <dbReference type="SAM" id="MobiDB-lite"/>
    </source>
</evidence>
<dbReference type="Proteomes" id="UP000004982">
    <property type="component" value="Unassembled WGS sequence"/>
</dbReference>
<gene>
    <name evidence="3" type="ORF">HMPREF9418_1536</name>
    <name evidence="4" type="ORF">MON40_06015</name>
</gene>
<dbReference type="EMBL" id="CP094241">
    <property type="protein sequence ID" value="UNV86045.1"/>
    <property type="molecule type" value="Genomic_DNA"/>
</dbReference>
<sequence length="247" mass="26635">MPQMKFKLWLPVLLAAVLAACSQSHQAVEAPAATNSAVPSQSAQAAEKLGTSWGDEVESSVHSVNLRRVSQEPLAQSVLNYSSKDYRGRSVNSIALASGKVELSVRGDDGSLLPIFRDKGNYYLRGTDGQAYRLVYQNNSNKTLEIVASVDGLDVISGKSASKYADGYVLYPHDSLEIEGFRKSSSAVASFVFSSPRDSYAANSDNGSIRNTGVIGTAIFELYDPNRSRNEPQAFPADDGYAKPPTR</sequence>
<evidence type="ECO:0000313" key="3">
    <source>
        <dbReference type="EMBL" id="EGQ76894.1"/>
    </source>
</evidence>
<reference evidence="4 6" key="2">
    <citation type="submission" date="2022-03" db="EMBL/GenBank/DDBJ databases">
        <title>Genome sequencing of Neisseria macacae.</title>
        <authorList>
            <person name="Baek M.-G."/>
        </authorList>
    </citation>
    <scope>NUCLEOTIDE SEQUENCE [LARGE SCALE GENOMIC DNA]</scope>
    <source>
        <strain evidence="4 6">ATCC 33926</strain>
    </source>
</reference>
<name>A0AA36XKH0_9NEIS</name>